<dbReference type="AlphaFoldDB" id="A0A538TTK8"/>
<name>A0A538TTK8_UNCEI</name>
<accession>A0A538TTK8</accession>
<keyword evidence="1" id="KW-0732">Signal</keyword>
<dbReference type="EMBL" id="VBOZ01000006">
    <property type="protein sequence ID" value="TMQ66971.1"/>
    <property type="molecule type" value="Genomic_DNA"/>
</dbReference>
<proteinExistence type="predicted"/>
<feature type="signal peptide" evidence="1">
    <location>
        <begin position="1"/>
        <end position="26"/>
    </location>
</feature>
<protein>
    <submittedName>
        <fullName evidence="2">Uncharacterized protein</fullName>
    </submittedName>
</protein>
<evidence type="ECO:0000256" key="1">
    <source>
        <dbReference type="SAM" id="SignalP"/>
    </source>
</evidence>
<dbReference type="Proteomes" id="UP000317691">
    <property type="component" value="Unassembled WGS sequence"/>
</dbReference>
<organism evidence="2 3">
    <name type="scientific">Eiseniibacteriota bacterium</name>
    <dbReference type="NCBI Taxonomy" id="2212470"/>
    <lineage>
        <taxon>Bacteria</taxon>
        <taxon>Candidatus Eiseniibacteriota</taxon>
    </lineage>
</organism>
<sequence>MNRAIRYGLGLIVAIGFQIAGSTAFADVVTDWNVWTSDGVHYRNSTEVGSAMGKQVGELVAAKYLRSDN</sequence>
<feature type="chain" id="PRO_5021834368" evidence="1">
    <location>
        <begin position="27"/>
        <end position="69"/>
    </location>
</feature>
<evidence type="ECO:0000313" key="2">
    <source>
        <dbReference type="EMBL" id="TMQ66971.1"/>
    </source>
</evidence>
<comment type="caution">
    <text evidence="2">The sequence shown here is derived from an EMBL/GenBank/DDBJ whole genome shotgun (WGS) entry which is preliminary data.</text>
</comment>
<gene>
    <name evidence="2" type="ORF">E6K79_01045</name>
</gene>
<reference evidence="2 3" key="1">
    <citation type="journal article" date="2019" name="Nat. Microbiol.">
        <title>Mediterranean grassland soil C-N compound turnover is dependent on rainfall and depth, and is mediated by genomically divergent microorganisms.</title>
        <authorList>
            <person name="Diamond S."/>
            <person name="Andeer P.F."/>
            <person name="Li Z."/>
            <person name="Crits-Christoph A."/>
            <person name="Burstein D."/>
            <person name="Anantharaman K."/>
            <person name="Lane K.R."/>
            <person name="Thomas B.C."/>
            <person name="Pan C."/>
            <person name="Northen T.R."/>
            <person name="Banfield J.F."/>
        </authorList>
    </citation>
    <scope>NUCLEOTIDE SEQUENCE [LARGE SCALE GENOMIC DNA]</scope>
    <source>
        <strain evidence="2">WS_9</strain>
    </source>
</reference>
<evidence type="ECO:0000313" key="3">
    <source>
        <dbReference type="Proteomes" id="UP000317691"/>
    </source>
</evidence>